<dbReference type="SUPFAM" id="SSF56645">
    <property type="entry name" value="Acyl-CoA dehydrogenase NM domain-like"/>
    <property type="match status" value="1"/>
</dbReference>
<dbReference type="Proteomes" id="UP000198339">
    <property type="component" value="Unassembled WGS sequence"/>
</dbReference>
<evidence type="ECO:0000313" key="8">
    <source>
        <dbReference type="Proteomes" id="UP000198339"/>
    </source>
</evidence>
<dbReference type="InterPro" id="IPR009075">
    <property type="entry name" value="AcylCo_DH/oxidase_C"/>
</dbReference>
<sequence>MADMDFAAPFARMVDAACPPATVRAIERGESHAALWDQFEKSGFLDALVPECAGGSGLSLAQVGPLIQTAGRHALPLPVGDTMIARWLFAMLGKAAPHDAILLASTRAALTRRPPTEVADLGLFENGGELYLAALAGLSDETPVEHVGPVPEGGLRLLAALVRAASIAGAAGALLDRTVRYANERVQFGRAIGKQQAVQQQLAVMAEQCVAARVASEIGFAGPLPLRPEAVAIAKAVTSAAAPVVAATAHAVHGAIGISEECDIQLLTRRLHQWRISEGSEAYWEGRLGTARLADVASSVDWLVAASSVPSR</sequence>
<protein>
    <submittedName>
        <fullName evidence="7">Acyl-CoA dehydrogenase, C-terminal domain</fullName>
    </submittedName>
</protein>
<keyword evidence="3" id="KW-0285">Flavoprotein</keyword>
<dbReference type="SUPFAM" id="SSF47203">
    <property type="entry name" value="Acyl-CoA dehydrogenase C-terminal domain-like"/>
    <property type="match status" value="1"/>
</dbReference>
<dbReference type="PANTHER" id="PTHR43884">
    <property type="entry name" value="ACYL-COA DEHYDROGENASE"/>
    <property type="match status" value="1"/>
</dbReference>
<dbReference type="AlphaFoldDB" id="A0A239HDA9"/>
<dbReference type="Gene3D" id="1.10.540.10">
    <property type="entry name" value="Acyl-CoA dehydrogenase/oxidase, N-terminal domain"/>
    <property type="match status" value="1"/>
</dbReference>
<accession>A0A239HDA9</accession>
<dbReference type="RefSeq" id="WP_089215634.1">
    <property type="nucleotide sequence ID" value="NZ_FZPA01000005.1"/>
</dbReference>
<dbReference type="InterPro" id="IPR009100">
    <property type="entry name" value="AcylCoA_DH/oxidase_NM_dom_sf"/>
</dbReference>
<dbReference type="EMBL" id="FZPA01000005">
    <property type="protein sequence ID" value="SNS79008.1"/>
    <property type="molecule type" value="Genomic_DNA"/>
</dbReference>
<dbReference type="InterPro" id="IPR036250">
    <property type="entry name" value="AcylCo_DH-like_C"/>
</dbReference>
<name>A0A239HDA9_9SPHN</name>
<evidence type="ECO:0000256" key="4">
    <source>
        <dbReference type="ARBA" id="ARBA00022827"/>
    </source>
</evidence>
<dbReference type="Gene3D" id="1.20.140.10">
    <property type="entry name" value="Butyryl-CoA Dehydrogenase, subunit A, domain 3"/>
    <property type="match status" value="1"/>
</dbReference>
<evidence type="ECO:0000256" key="2">
    <source>
        <dbReference type="ARBA" id="ARBA00009347"/>
    </source>
</evidence>
<reference evidence="7 8" key="1">
    <citation type="submission" date="2017-06" db="EMBL/GenBank/DDBJ databases">
        <authorList>
            <person name="Kim H.J."/>
            <person name="Triplett B.A."/>
        </authorList>
    </citation>
    <scope>NUCLEOTIDE SEQUENCE [LARGE SCALE GENOMIC DNA]</scope>
    <source>
        <strain evidence="7 8">DS15</strain>
    </source>
</reference>
<dbReference type="Pfam" id="PF00441">
    <property type="entry name" value="Acyl-CoA_dh_1"/>
    <property type="match status" value="1"/>
</dbReference>
<proteinExistence type="inferred from homology"/>
<evidence type="ECO:0000313" key="7">
    <source>
        <dbReference type="EMBL" id="SNS79008.1"/>
    </source>
</evidence>
<evidence type="ECO:0000256" key="1">
    <source>
        <dbReference type="ARBA" id="ARBA00001974"/>
    </source>
</evidence>
<keyword evidence="5" id="KW-0560">Oxidoreductase</keyword>
<keyword evidence="8" id="KW-1185">Reference proteome</keyword>
<dbReference type="OrthoDB" id="2450120at2"/>
<gene>
    <name evidence="7" type="ORF">SAMN06295955_10588</name>
</gene>
<evidence type="ECO:0000256" key="5">
    <source>
        <dbReference type="ARBA" id="ARBA00023002"/>
    </source>
</evidence>
<keyword evidence="4" id="KW-0274">FAD</keyword>
<comment type="similarity">
    <text evidence="2">Belongs to the acyl-CoA dehydrogenase family.</text>
</comment>
<comment type="cofactor">
    <cofactor evidence="1">
        <name>FAD</name>
        <dbReference type="ChEBI" id="CHEBI:57692"/>
    </cofactor>
</comment>
<dbReference type="GO" id="GO:0003995">
    <property type="term" value="F:acyl-CoA dehydrogenase activity"/>
    <property type="evidence" value="ECO:0007669"/>
    <property type="project" value="TreeGrafter"/>
</dbReference>
<organism evidence="7 8">
    <name type="scientific">Sphingopyxis indica</name>
    <dbReference type="NCBI Taxonomy" id="436663"/>
    <lineage>
        <taxon>Bacteria</taxon>
        <taxon>Pseudomonadati</taxon>
        <taxon>Pseudomonadota</taxon>
        <taxon>Alphaproteobacteria</taxon>
        <taxon>Sphingomonadales</taxon>
        <taxon>Sphingomonadaceae</taxon>
        <taxon>Sphingopyxis</taxon>
    </lineage>
</organism>
<dbReference type="PANTHER" id="PTHR43884:SF20">
    <property type="entry name" value="ACYL-COA DEHYDROGENASE FADE28"/>
    <property type="match status" value="1"/>
</dbReference>
<evidence type="ECO:0000256" key="3">
    <source>
        <dbReference type="ARBA" id="ARBA00022630"/>
    </source>
</evidence>
<dbReference type="InterPro" id="IPR037069">
    <property type="entry name" value="AcylCoA_DH/ox_N_sf"/>
</dbReference>
<dbReference type="GO" id="GO:0050660">
    <property type="term" value="F:flavin adenine dinucleotide binding"/>
    <property type="evidence" value="ECO:0007669"/>
    <property type="project" value="InterPro"/>
</dbReference>
<feature type="domain" description="Acyl-CoA dehydrogenase/oxidase C-terminal" evidence="6">
    <location>
        <begin position="162"/>
        <end position="282"/>
    </location>
</feature>
<evidence type="ECO:0000259" key="6">
    <source>
        <dbReference type="Pfam" id="PF00441"/>
    </source>
</evidence>